<dbReference type="Proteomes" id="UP000233556">
    <property type="component" value="Unassembled WGS sequence"/>
</dbReference>
<accession>A0A2I0ULW9</accession>
<evidence type="ECO:0000313" key="4">
    <source>
        <dbReference type="Proteomes" id="UP000233556"/>
    </source>
</evidence>
<dbReference type="PROSITE" id="PS50297">
    <property type="entry name" value="ANK_REP_REGION"/>
    <property type="match status" value="1"/>
</dbReference>
<dbReference type="GO" id="GO:0043491">
    <property type="term" value="P:phosphatidylinositol 3-kinase/protein kinase B signal transduction"/>
    <property type="evidence" value="ECO:0007669"/>
    <property type="project" value="TreeGrafter"/>
</dbReference>
<dbReference type="GO" id="GO:0048812">
    <property type="term" value="P:neuron projection morphogenesis"/>
    <property type="evidence" value="ECO:0007669"/>
    <property type="project" value="TreeGrafter"/>
</dbReference>
<dbReference type="OrthoDB" id="9935913at2759"/>
<sequence>MRCDQIKAYYEREKAFQKREGYVKKLKHGKNHRVRFNLADMIQDAIIRHDDKEVLRLLKDGADPHTLVSSGGSLLHLCARYDNAFAAEILIDRGVNVNHQDEDFWTSMHVACACDNPDIVLLLLLTALRVIETKSEASAALSSLEFGTGHNPHDASSRGLQEGLERKSCGDQAEDSGGVTPLAELCPVKEPMPKQ</sequence>
<feature type="region of interest" description="Disordered" evidence="2">
    <location>
        <begin position="145"/>
        <end position="195"/>
    </location>
</feature>
<dbReference type="SMART" id="SM00248">
    <property type="entry name" value="ANK"/>
    <property type="match status" value="2"/>
</dbReference>
<dbReference type="GO" id="GO:0005654">
    <property type="term" value="C:nucleoplasm"/>
    <property type="evidence" value="ECO:0007669"/>
    <property type="project" value="TreeGrafter"/>
</dbReference>
<feature type="repeat" description="ANK" evidence="1">
    <location>
        <begin position="70"/>
        <end position="102"/>
    </location>
</feature>
<dbReference type="AlphaFoldDB" id="A0A2I0ULW9"/>
<reference evidence="4" key="2">
    <citation type="submission" date="2017-12" db="EMBL/GenBank/DDBJ databases">
        <title>Genome sequence of the Bar-tailed Godwit (Limosa lapponica baueri).</title>
        <authorList>
            <person name="Lima N.C.B."/>
            <person name="Parody-Merino A.M."/>
            <person name="Battley P.F."/>
            <person name="Fidler A.E."/>
            <person name="Prosdocimi F."/>
        </authorList>
    </citation>
    <scope>NUCLEOTIDE SEQUENCE [LARGE SCALE GENOMIC DNA]</scope>
</reference>
<dbReference type="GO" id="GO:0016459">
    <property type="term" value="C:myosin complex"/>
    <property type="evidence" value="ECO:0007669"/>
    <property type="project" value="TreeGrafter"/>
</dbReference>
<dbReference type="InterPro" id="IPR036770">
    <property type="entry name" value="Ankyrin_rpt-contain_sf"/>
</dbReference>
<organism evidence="3 4">
    <name type="scientific">Limosa lapponica baueri</name>
    <dbReference type="NCBI Taxonomy" id="1758121"/>
    <lineage>
        <taxon>Eukaryota</taxon>
        <taxon>Metazoa</taxon>
        <taxon>Chordata</taxon>
        <taxon>Craniata</taxon>
        <taxon>Vertebrata</taxon>
        <taxon>Euteleostomi</taxon>
        <taxon>Archelosauria</taxon>
        <taxon>Archosauria</taxon>
        <taxon>Dinosauria</taxon>
        <taxon>Saurischia</taxon>
        <taxon>Theropoda</taxon>
        <taxon>Coelurosauria</taxon>
        <taxon>Aves</taxon>
        <taxon>Neognathae</taxon>
        <taxon>Neoaves</taxon>
        <taxon>Charadriiformes</taxon>
        <taxon>Scolopacidae</taxon>
        <taxon>Limosa</taxon>
    </lineage>
</organism>
<evidence type="ECO:0000256" key="1">
    <source>
        <dbReference type="PROSITE-ProRule" id="PRU00023"/>
    </source>
</evidence>
<evidence type="ECO:0000256" key="2">
    <source>
        <dbReference type="SAM" id="MobiDB-lite"/>
    </source>
</evidence>
<gene>
    <name evidence="3" type="ORF">llap_2648</name>
</gene>
<keyword evidence="4" id="KW-1185">Reference proteome</keyword>
<dbReference type="Pfam" id="PF12796">
    <property type="entry name" value="Ank_2"/>
    <property type="match status" value="1"/>
</dbReference>
<dbReference type="InterPro" id="IPR002110">
    <property type="entry name" value="Ankyrin_rpt"/>
</dbReference>
<dbReference type="GO" id="GO:0019903">
    <property type="term" value="F:protein phosphatase binding"/>
    <property type="evidence" value="ECO:0007669"/>
    <property type="project" value="TreeGrafter"/>
</dbReference>
<dbReference type="GO" id="GO:0051015">
    <property type="term" value="F:actin filament binding"/>
    <property type="evidence" value="ECO:0007669"/>
    <property type="project" value="TreeGrafter"/>
</dbReference>
<dbReference type="GO" id="GO:2000134">
    <property type="term" value="P:negative regulation of G1/S transition of mitotic cell cycle"/>
    <property type="evidence" value="ECO:0007669"/>
    <property type="project" value="TreeGrafter"/>
</dbReference>
<protein>
    <submittedName>
        <fullName evidence="3">Unconventional myosin-xvi</fullName>
    </submittedName>
</protein>
<name>A0A2I0ULW9_LIMLA</name>
<dbReference type="PANTHER" id="PTHR47335:SF1">
    <property type="entry name" value="UNCONVENTIONAL MYOSIN-XVI"/>
    <property type="match status" value="1"/>
</dbReference>
<reference evidence="4" key="1">
    <citation type="submission" date="2017-11" db="EMBL/GenBank/DDBJ databases">
        <authorList>
            <person name="Lima N.C."/>
            <person name="Parody-Merino A.M."/>
            <person name="Battley P.F."/>
            <person name="Fidler A.E."/>
            <person name="Prosdocimi F."/>
        </authorList>
    </citation>
    <scope>NUCLEOTIDE SEQUENCE [LARGE SCALE GENOMIC DNA]</scope>
</reference>
<dbReference type="EMBL" id="KZ505690">
    <property type="protein sequence ID" value="PKU47042.1"/>
    <property type="molecule type" value="Genomic_DNA"/>
</dbReference>
<keyword evidence="1" id="KW-0040">ANK repeat</keyword>
<dbReference type="InterPro" id="IPR052838">
    <property type="entry name" value="Myosin-XVI"/>
</dbReference>
<dbReference type="GO" id="GO:0048471">
    <property type="term" value="C:perinuclear region of cytoplasm"/>
    <property type="evidence" value="ECO:0007669"/>
    <property type="project" value="TreeGrafter"/>
</dbReference>
<dbReference type="Gene3D" id="1.25.40.20">
    <property type="entry name" value="Ankyrin repeat-containing domain"/>
    <property type="match status" value="1"/>
</dbReference>
<evidence type="ECO:0000313" key="3">
    <source>
        <dbReference type="EMBL" id="PKU47042.1"/>
    </source>
</evidence>
<dbReference type="PROSITE" id="PS50088">
    <property type="entry name" value="ANK_REPEAT"/>
    <property type="match status" value="1"/>
</dbReference>
<proteinExistence type="predicted"/>
<dbReference type="SUPFAM" id="SSF48403">
    <property type="entry name" value="Ankyrin repeat"/>
    <property type="match status" value="1"/>
</dbReference>
<dbReference type="PANTHER" id="PTHR47335">
    <property type="entry name" value="UNCONVENTIONAL MYOSIN-XVI"/>
    <property type="match status" value="1"/>
</dbReference>